<dbReference type="UniPathway" id="UPA00193"/>
<evidence type="ECO:0000313" key="3">
    <source>
        <dbReference type="Proteomes" id="UP000067448"/>
    </source>
</evidence>
<sequence>MAAAGLRALLRTVRYEVLPTGATEEKVLAHVPRDVVVTVTASPVKGLEPTLDLTGRLAAHGYRVVPHVPARLLRDDRHLKEVVDRLREAGVDDVFVPAGDADPPAGPYDGALPVLRRLSELGGPFARVGVTGYPESHPLIHDDVTVQAMWDKREHATYVVSNLCFDPRVLGEWLARVRRRDVTLPVHVGVAGPVQRAKLLSMATKIGVGESTRFLTRHASWFVRFAAPGGYAPEKLLNRTEKALTDPASGVAGLHLFTFNQIAETERWRRSLLDRLEG</sequence>
<evidence type="ECO:0000313" key="2">
    <source>
        <dbReference type="EMBL" id="GAQ60103.1"/>
    </source>
</evidence>
<dbReference type="InterPro" id="IPR029041">
    <property type="entry name" value="FAD-linked_oxidoreductase-like"/>
</dbReference>
<reference evidence="2 3" key="2">
    <citation type="journal article" date="2016" name="Genome Announc.">
        <title>Draft Genome Sequences of Streptomyces scabiei S58, Streptomyces turgidiscabies T45, and Streptomyces acidiscabies a10, the Pathogens of Potato Common Scab, Isolated in Japan.</title>
        <authorList>
            <person name="Tomihama T."/>
            <person name="Nishi Y."/>
            <person name="Sakai M."/>
            <person name="Ikenaga M."/>
            <person name="Okubo T."/>
            <person name="Ikeda S."/>
        </authorList>
    </citation>
    <scope>NUCLEOTIDE SEQUENCE [LARGE SCALE GENOMIC DNA]</scope>
    <source>
        <strain evidence="2 3">S58</strain>
    </source>
</reference>
<dbReference type="Proteomes" id="UP000067448">
    <property type="component" value="Unassembled WGS sequence"/>
</dbReference>
<dbReference type="GO" id="GO:0035999">
    <property type="term" value="P:tetrahydrofolate interconversion"/>
    <property type="evidence" value="ECO:0007669"/>
    <property type="project" value="UniProtKB-UniPathway"/>
</dbReference>
<proteinExistence type="predicted"/>
<name>A0A100JIE7_STRSC</name>
<protein>
    <submittedName>
        <fullName evidence="2">Uncharacterized protein</fullName>
    </submittedName>
</protein>
<dbReference type="EMBL" id="BCMM01000002">
    <property type="protein sequence ID" value="GAQ60103.1"/>
    <property type="molecule type" value="Genomic_DNA"/>
</dbReference>
<dbReference type="Gene3D" id="3.20.20.220">
    <property type="match status" value="1"/>
</dbReference>
<reference evidence="3" key="1">
    <citation type="submission" date="2015-11" db="EMBL/GenBank/DDBJ databases">
        <authorList>
            <consortium name="Cross-ministerial Strategic Innovation Promotion Program (SIP) consortium"/>
            <person name="Tomihama T."/>
            <person name="Ikenaga M."/>
            <person name="Sakai M."/>
            <person name="Okubo T."/>
            <person name="Ikeda S."/>
        </authorList>
    </citation>
    <scope>NUCLEOTIDE SEQUENCE [LARGE SCALE GENOMIC DNA]</scope>
    <source>
        <strain evidence="3">S58</strain>
    </source>
</reference>
<gene>
    <name evidence="2" type="ORF">SsS58_00443</name>
</gene>
<dbReference type="RefSeq" id="WP_059078274.1">
    <property type="nucleotide sequence ID" value="NZ_BCMM01000002.1"/>
</dbReference>
<evidence type="ECO:0000256" key="1">
    <source>
        <dbReference type="ARBA" id="ARBA00023002"/>
    </source>
</evidence>
<dbReference type="SUPFAM" id="SSF51730">
    <property type="entry name" value="FAD-linked oxidoreductase"/>
    <property type="match status" value="1"/>
</dbReference>
<dbReference type="OrthoDB" id="9812555at2"/>
<comment type="caution">
    <text evidence="2">The sequence shown here is derived from an EMBL/GenBank/DDBJ whole genome shotgun (WGS) entry which is preliminary data.</text>
</comment>
<organism evidence="2 3">
    <name type="scientific">Streptomyces scabiei</name>
    <dbReference type="NCBI Taxonomy" id="1930"/>
    <lineage>
        <taxon>Bacteria</taxon>
        <taxon>Bacillati</taxon>
        <taxon>Actinomycetota</taxon>
        <taxon>Actinomycetes</taxon>
        <taxon>Kitasatosporales</taxon>
        <taxon>Streptomycetaceae</taxon>
        <taxon>Streptomyces</taxon>
    </lineage>
</organism>
<reference evidence="3" key="3">
    <citation type="submission" date="2016-02" db="EMBL/GenBank/DDBJ databases">
        <title>Draft genome of pathogenic Streptomyces sp. in Japan.</title>
        <authorList>
            <person name="Tomihama T."/>
            <person name="Ikenaga M."/>
            <person name="Sakai M."/>
            <person name="Okubo T."/>
            <person name="Ikeda S."/>
        </authorList>
    </citation>
    <scope>NUCLEOTIDE SEQUENCE [LARGE SCALE GENOMIC DNA]</scope>
    <source>
        <strain evidence="3">S58</strain>
    </source>
</reference>
<dbReference type="GO" id="GO:0016491">
    <property type="term" value="F:oxidoreductase activity"/>
    <property type="evidence" value="ECO:0007669"/>
    <property type="project" value="UniProtKB-KW"/>
</dbReference>
<accession>A0A100JIE7</accession>
<keyword evidence="1" id="KW-0560">Oxidoreductase</keyword>
<dbReference type="AlphaFoldDB" id="A0A100JIE7"/>